<dbReference type="GO" id="GO:0006893">
    <property type="term" value="P:Golgi to plasma membrane transport"/>
    <property type="evidence" value="ECO:0007669"/>
    <property type="project" value="TreeGrafter"/>
</dbReference>
<name>A0A7D9IJ64_PARCT</name>
<feature type="non-terminal residue" evidence="1">
    <location>
        <position position="130"/>
    </location>
</feature>
<accession>A0A7D9IJ64</accession>
<reference evidence="1" key="1">
    <citation type="submission" date="2020-04" db="EMBL/GenBank/DDBJ databases">
        <authorList>
            <person name="Alioto T."/>
            <person name="Alioto T."/>
            <person name="Gomez Garrido J."/>
        </authorList>
    </citation>
    <scope>NUCLEOTIDE SEQUENCE</scope>
    <source>
        <strain evidence="1">A484AB</strain>
    </source>
</reference>
<dbReference type="EMBL" id="CACRXK020005773">
    <property type="protein sequence ID" value="CAB4007352.1"/>
    <property type="molecule type" value="Genomic_DNA"/>
</dbReference>
<evidence type="ECO:0000313" key="1">
    <source>
        <dbReference type="EMBL" id="CAB4007352.1"/>
    </source>
</evidence>
<dbReference type="GO" id="GO:0005886">
    <property type="term" value="C:plasma membrane"/>
    <property type="evidence" value="ECO:0007669"/>
    <property type="project" value="TreeGrafter"/>
</dbReference>
<dbReference type="InterPro" id="IPR028258">
    <property type="entry name" value="Sec3-PIP2_bind"/>
</dbReference>
<evidence type="ECO:0000313" key="2">
    <source>
        <dbReference type="Proteomes" id="UP001152795"/>
    </source>
</evidence>
<dbReference type="GO" id="GO:0000145">
    <property type="term" value="C:exocyst"/>
    <property type="evidence" value="ECO:0007669"/>
    <property type="project" value="TreeGrafter"/>
</dbReference>
<proteinExistence type="predicted"/>
<dbReference type="AlphaFoldDB" id="A0A7D9IJ64"/>
<dbReference type="SMART" id="SM01313">
    <property type="entry name" value="Sec3-PIP2_bind"/>
    <property type="match status" value="1"/>
</dbReference>
<protein>
    <submittedName>
        <fullName evidence="1">Exocyst complex component 1-like</fullName>
    </submittedName>
</protein>
<dbReference type="OrthoDB" id="27109at2759"/>
<keyword evidence="2" id="KW-1185">Reference proteome</keyword>
<dbReference type="GO" id="GO:0005546">
    <property type="term" value="F:phosphatidylinositol-4,5-bisphosphate binding"/>
    <property type="evidence" value="ECO:0007669"/>
    <property type="project" value="TreeGrafter"/>
</dbReference>
<organism evidence="1 2">
    <name type="scientific">Paramuricea clavata</name>
    <name type="common">Red gorgonian</name>
    <name type="synonym">Violescent sea-whip</name>
    <dbReference type="NCBI Taxonomy" id="317549"/>
    <lineage>
        <taxon>Eukaryota</taxon>
        <taxon>Metazoa</taxon>
        <taxon>Cnidaria</taxon>
        <taxon>Anthozoa</taxon>
        <taxon>Octocorallia</taxon>
        <taxon>Malacalcyonacea</taxon>
        <taxon>Plexauridae</taxon>
        <taxon>Paramuricea</taxon>
    </lineage>
</organism>
<dbReference type="Gene3D" id="2.30.29.90">
    <property type="match status" value="1"/>
</dbReference>
<dbReference type="CDD" id="cd14683">
    <property type="entry name" value="PH-EXOC1"/>
    <property type="match status" value="1"/>
</dbReference>
<comment type="caution">
    <text evidence="1">The sequence shown here is derived from an EMBL/GenBank/DDBJ whole genome shotgun (WGS) entry which is preliminary data.</text>
</comment>
<dbReference type="PANTHER" id="PTHR16092">
    <property type="entry name" value="SEC3/SYNTAXIN-RELATED"/>
    <property type="match status" value="1"/>
</dbReference>
<dbReference type="Proteomes" id="UP001152795">
    <property type="component" value="Unassembled WGS sequence"/>
</dbReference>
<dbReference type="Pfam" id="PF15277">
    <property type="entry name" value="Sec3-PIP2_bind"/>
    <property type="match status" value="1"/>
</dbReference>
<sequence>MVISNGCQHLSPEISSGCQDYRKATTEATDEAPELGGPAGLGTRKTMAALRSSLQKEVFDPSDEKLFAFTNVSRAGKKRKPSFLCVAVSNERPVHVTIYKVKKTDKESYKKRTSWLLKDMKTVDGKDAYT</sequence>
<dbReference type="PANTHER" id="PTHR16092:SF14">
    <property type="entry name" value="EXOCYST COMPLEX COMPONENT 1 ISOFORM X1"/>
    <property type="match status" value="1"/>
</dbReference>
<dbReference type="GO" id="GO:0006887">
    <property type="term" value="P:exocytosis"/>
    <property type="evidence" value="ECO:0007669"/>
    <property type="project" value="TreeGrafter"/>
</dbReference>
<gene>
    <name evidence="1" type="ORF">PACLA_8A088211</name>
</gene>